<dbReference type="CDD" id="cd00293">
    <property type="entry name" value="USP-like"/>
    <property type="match status" value="1"/>
</dbReference>
<comment type="similarity">
    <text evidence="1">Belongs to the universal stress protein A family.</text>
</comment>
<comment type="caution">
    <text evidence="3">The sequence shown here is derived from an EMBL/GenBank/DDBJ whole genome shotgun (WGS) entry which is preliminary data.</text>
</comment>
<dbReference type="InterPro" id="IPR014729">
    <property type="entry name" value="Rossmann-like_a/b/a_fold"/>
</dbReference>
<dbReference type="Gene3D" id="3.40.50.620">
    <property type="entry name" value="HUPs"/>
    <property type="match status" value="1"/>
</dbReference>
<reference evidence="3 4" key="1">
    <citation type="journal article" date="2019" name="Int. J. Syst. Evol. Microbiol.">
        <title>The Global Catalogue of Microorganisms (GCM) 10K type strain sequencing project: providing services to taxonomists for standard genome sequencing and annotation.</title>
        <authorList>
            <consortium name="The Broad Institute Genomics Platform"/>
            <consortium name="The Broad Institute Genome Sequencing Center for Infectious Disease"/>
            <person name="Wu L."/>
            <person name="Ma J."/>
        </authorList>
    </citation>
    <scope>NUCLEOTIDE SEQUENCE [LARGE SCALE GENOMIC DNA]</scope>
    <source>
        <strain evidence="3 4">GX21</strain>
    </source>
</reference>
<organism evidence="3 4">
    <name type="scientific">Haloplanus litoreus</name>
    <dbReference type="NCBI Taxonomy" id="767515"/>
    <lineage>
        <taxon>Archaea</taxon>
        <taxon>Methanobacteriati</taxon>
        <taxon>Methanobacteriota</taxon>
        <taxon>Stenosarchaea group</taxon>
        <taxon>Halobacteria</taxon>
        <taxon>Halobacteriales</taxon>
        <taxon>Haloferacaceae</taxon>
        <taxon>Haloplanus</taxon>
    </lineage>
</organism>
<dbReference type="PANTHER" id="PTHR46268">
    <property type="entry name" value="STRESS RESPONSE PROTEIN NHAX"/>
    <property type="match status" value="1"/>
</dbReference>
<keyword evidence="4" id="KW-1185">Reference proteome</keyword>
<dbReference type="InterPro" id="IPR006015">
    <property type="entry name" value="Universal_stress_UspA"/>
</dbReference>
<dbReference type="RefSeq" id="WP_379702910.1">
    <property type="nucleotide sequence ID" value="NZ_JBHTAT010000001.1"/>
</dbReference>
<gene>
    <name evidence="3" type="ORF">ACFQKE_05260</name>
</gene>
<dbReference type="AlphaFoldDB" id="A0ABD5ZWN6"/>
<dbReference type="PANTHER" id="PTHR46268:SF6">
    <property type="entry name" value="UNIVERSAL STRESS PROTEIN UP12"/>
    <property type="match status" value="1"/>
</dbReference>
<dbReference type="GeneID" id="96953036"/>
<feature type="domain" description="UspA" evidence="2">
    <location>
        <begin position="4"/>
        <end position="144"/>
    </location>
</feature>
<dbReference type="PRINTS" id="PR01438">
    <property type="entry name" value="UNVRSLSTRESS"/>
</dbReference>
<dbReference type="EMBL" id="JBHTAT010000001">
    <property type="protein sequence ID" value="MFC7254714.1"/>
    <property type="molecule type" value="Genomic_DNA"/>
</dbReference>
<evidence type="ECO:0000313" key="3">
    <source>
        <dbReference type="EMBL" id="MFC7254714.1"/>
    </source>
</evidence>
<name>A0ABD5ZWN6_9EURY</name>
<protein>
    <submittedName>
        <fullName evidence="3">Universal stress protein</fullName>
    </submittedName>
</protein>
<dbReference type="Pfam" id="PF00582">
    <property type="entry name" value="Usp"/>
    <property type="match status" value="1"/>
</dbReference>
<dbReference type="SUPFAM" id="SSF52402">
    <property type="entry name" value="Adenine nucleotide alpha hydrolases-like"/>
    <property type="match status" value="1"/>
</dbReference>
<accession>A0ABD5ZWN6</accession>
<dbReference type="InterPro" id="IPR006016">
    <property type="entry name" value="UspA"/>
</dbReference>
<sequence length="148" mass="15827">MAIDTMLVAVGPRDHERVARLAEETVDIAVPTGARVVLVRVFSQEGYEKTLSALHFDDPTTDDVARRDATIRDLEEVLDGAGVEWEVRGRIGDPGDAVVEVAETVDADVVVVGGRDRSPTGKAVFGSVGQQILLSAPCPVLYVRTGTE</sequence>
<evidence type="ECO:0000259" key="2">
    <source>
        <dbReference type="Pfam" id="PF00582"/>
    </source>
</evidence>
<evidence type="ECO:0000313" key="4">
    <source>
        <dbReference type="Proteomes" id="UP001596434"/>
    </source>
</evidence>
<dbReference type="Proteomes" id="UP001596434">
    <property type="component" value="Unassembled WGS sequence"/>
</dbReference>
<evidence type="ECO:0000256" key="1">
    <source>
        <dbReference type="ARBA" id="ARBA00008791"/>
    </source>
</evidence>
<proteinExistence type="inferred from homology"/>